<proteinExistence type="predicted"/>
<evidence type="ECO:0000256" key="1">
    <source>
        <dbReference type="ARBA" id="ARBA00022737"/>
    </source>
</evidence>
<feature type="domain" description="Disease resistance R13L4/SHOC-2-like LRR" evidence="3">
    <location>
        <begin position="264"/>
        <end position="459"/>
    </location>
</feature>
<evidence type="ECO:0000313" key="5">
    <source>
        <dbReference type="Proteomes" id="UP000596660"/>
    </source>
</evidence>
<dbReference type="InterPro" id="IPR044974">
    <property type="entry name" value="Disease_R_plants"/>
</dbReference>
<dbReference type="PANTHER" id="PTHR23155">
    <property type="entry name" value="DISEASE RESISTANCE PROTEIN RP"/>
    <property type="match status" value="1"/>
</dbReference>
<sequence length="532" mass="60371">MLDEAKKRSNRENIHDKLRNEVEELLEKLENPQLPPSFPETIIPKIIEKIQVTVQNFIKLDSDNATKYEDLAKKINKWKSKKQSSSETSLPEQPCESPTGDSTQHVTSTFDDHQFERLTDKQKMCLICWCLFPAGMEIKKRELILWWIALDLIDGPHKCDENLAEFVEKGFIERTITGNKKLCNSYKMNNNVHSKRGLTKSMSLPKLTKLDDTNVPSSLVINKEENSLSAQTLEWVNKKKNVKVLHLGSWDHNPKRYILVEDIEVLKGLRNMGHLTCLSLQGISGIVELPESVYKLDSLKILDLRACPNLESLSEGIESLNQLTHLDLSECYLLDLIPRGIASLTKLQVLKGFVINPEDLNQVGVDGNEKKKKKNVPKTALFSDLSKLKELMKLTIRTRRMNFPTIQDFETLFAMEKLTALRILWVRSSAAVPCATAATRFPKSLKKLQLQAAPKNTLPFLLWSISKYTGSSLEKLYIRGGQRSDLDLDPEQHYFRNVHTAPTLALEEASLINPQPTGSGNMFSTALEKGTH</sequence>
<dbReference type="InterPro" id="IPR032675">
    <property type="entry name" value="LRR_dom_sf"/>
</dbReference>
<keyword evidence="1" id="KW-0677">Repeat</keyword>
<dbReference type="AlphaFoldDB" id="A0A803MTQ0"/>
<evidence type="ECO:0000259" key="3">
    <source>
        <dbReference type="Pfam" id="PF23598"/>
    </source>
</evidence>
<dbReference type="Proteomes" id="UP000596660">
    <property type="component" value="Unplaced"/>
</dbReference>
<name>A0A803MTQ0_CHEQI</name>
<organism evidence="4 5">
    <name type="scientific">Chenopodium quinoa</name>
    <name type="common">Quinoa</name>
    <dbReference type="NCBI Taxonomy" id="63459"/>
    <lineage>
        <taxon>Eukaryota</taxon>
        <taxon>Viridiplantae</taxon>
        <taxon>Streptophyta</taxon>
        <taxon>Embryophyta</taxon>
        <taxon>Tracheophyta</taxon>
        <taxon>Spermatophyta</taxon>
        <taxon>Magnoliopsida</taxon>
        <taxon>eudicotyledons</taxon>
        <taxon>Gunneridae</taxon>
        <taxon>Pentapetalae</taxon>
        <taxon>Caryophyllales</taxon>
        <taxon>Chenopodiaceae</taxon>
        <taxon>Chenopodioideae</taxon>
        <taxon>Atripliceae</taxon>
        <taxon>Chenopodium</taxon>
    </lineage>
</organism>
<evidence type="ECO:0000313" key="4">
    <source>
        <dbReference type="EnsemblPlants" id="AUR62035041-RA:cds"/>
    </source>
</evidence>
<dbReference type="OMA" id="FLHEVEC"/>
<protein>
    <recommendedName>
        <fullName evidence="3">Disease resistance R13L4/SHOC-2-like LRR domain-containing protein</fullName>
    </recommendedName>
</protein>
<dbReference type="GO" id="GO:0098542">
    <property type="term" value="P:defense response to other organism"/>
    <property type="evidence" value="ECO:0007669"/>
    <property type="project" value="TreeGrafter"/>
</dbReference>
<accession>A0A803MTQ0</accession>
<dbReference type="Gramene" id="AUR62035041-RA">
    <property type="protein sequence ID" value="AUR62035041-RA:cds"/>
    <property type="gene ID" value="AUR62035041"/>
</dbReference>
<dbReference type="SUPFAM" id="SSF52047">
    <property type="entry name" value="RNI-like"/>
    <property type="match status" value="1"/>
</dbReference>
<evidence type="ECO:0000256" key="2">
    <source>
        <dbReference type="SAM" id="MobiDB-lite"/>
    </source>
</evidence>
<dbReference type="InterPro" id="IPR055414">
    <property type="entry name" value="LRR_R13L4/SHOC2-like"/>
</dbReference>
<feature type="region of interest" description="Disordered" evidence="2">
    <location>
        <begin position="82"/>
        <end position="107"/>
    </location>
</feature>
<reference evidence="4" key="2">
    <citation type="submission" date="2021-03" db="UniProtKB">
        <authorList>
            <consortium name="EnsemblPlants"/>
        </authorList>
    </citation>
    <scope>IDENTIFICATION</scope>
</reference>
<reference evidence="4" key="1">
    <citation type="journal article" date="2017" name="Nature">
        <title>The genome of Chenopodium quinoa.</title>
        <authorList>
            <person name="Jarvis D.E."/>
            <person name="Ho Y.S."/>
            <person name="Lightfoot D.J."/>
            <person name="Schmoeckel S.M."/>
            <person name="Li B."/>
            <person name="Borm T.J.A."/>
            <person name="Ohyanagi H."/>
            <person name="Mineta K."/>
            <person name="Michell C.T."/>
            <person name="Saber N."/>
            <person name="Kharbatia N.M."/>
            <person name="Rupper R.R."/>
            <person name="Sharp A.R."/>
            <person name="Dally N."/>
            <person name="Boughton B.A."/>
            <person name="Woo Y.H."/>
            <person name="Gao G."/>
            <person name="Schijlen E.G.W.M."/>
            <person name="Guo X."/>
            <person name="Momin A.A."/>
            <person name="Negrao S."/>
            <person name="Al-Babili S."/>
            <person name="Gehring C."/>
            <person name="Roessner U."/>
            <person name="Jung C."/>
            <person name="Murphy K."/>
            <person name="Arold S.T."/>
            <person name="Gojobori T."/>
            <person name="van der Linden C.G."/>
            <person name="van Loo E.N."/>
            <person name="Jellen E.N."/>
            <person name="Maughan P.J."/>
            <person name="Tester M."/>
        </authorList>
    </citation>
    <scope>NUCLEOTIDE SEQUENCE [LARGE SCALE GENOMIC DNA]</scope>
    <source>
        <strain evidence="4">cv. PI 614886</strain>
    </source>
</reference>
<dbReference type="Gene3D" id="3.80.10.10">
    <property type="entry name" value="Ribonuclease Inhibitor"/>
    <property type="match status" value="1"/>
</dbReference>
<dbReference type="Pfam" id="PF23598">
    <property type="entry name" value="LRR_14"/>
    <property type="match status" value="1"/>
</dbReference>
<dbReference type="PANTHER" id="PTHR23155:SF1076">
    <property type="entry name" value="LEUCINE-RICH REPEAT (LRR) FAMILY PROTEIN-RELATED"/>
    <property type="match status" value="1"/>
</dbReference>
<keyword evidence="5" id="KW-1185">Reference proteome</keyword>
<dbReference type="EnsemblPlants" id="AUR62035041-RA">
    <property type="protein sequence ID" value="AUR62035041-RA:cds"/>
    <property type="gene ID" value="AUR62035041"/>
</dbReference>